<comment type="caution">
    <text evidence="1">The sequence shown here is derived from an EMBL/GenBank/DDBJ whole genome shotgun (WGS) entry which is preliminary data.</text>
</comment>
<sequence>LLLNKTLPFYFTSSLHCFNTTPSLLHGTVSASSSFPAAIRIAAFFFFPPLFFNNSSRLPVNIPALS</sequence>
<feature type="non-terminal residue" evidence="1">
    <location>
        <position position="66"/>
    </location>
</feature>
<dbReference type="Proteomes" id="UP001154282">
    <property type="component" value="Unassembled WGS sequence"/>
</dbReference>
<gene>
    <name evidence="1" type="ORF">LITE_LOCUS30982</name>
</gene>
<dbReference type="EMBL" id="CAMGYJ010000007">
    <property type="protein sequence ID" value="CAI0451778.1"/>
    <property type="molecule type" value="Genomic_DNA"/>
</dbReference>
<dbReference type="AlphaFoldDB" id="A0AAV0MZT8"/>
<proteinExistence type="predicted"/>
<protein>
    <submittedName>
        <fullName evidence="1">Uncharacterized protein</fullName>
    </submittedName>
</protein>
<organism evidence="1 2">
    <name type="scientific">Linum tenue</name>
    <dbReference type="NCBI Taxonomy" id="586396"/>
    <lineage>
        <taxon>Eukaryota</taxon>
        <taxon>Viridiplantae</taxon>
        <taxon>Streptophyta</taxon>
        <taxon>Embryophyta</taxon>
        <taxon>Tracheophyta</taxon>
        <taxon>Spermatophyta</taxon>
        <taxon>Magnoliopsida</taxon>
        <taxon>eudicotyledons</taxon>
        <taxon>Gunneridae</taxon>
        <taxon>Pentapetalae</taxon>
        <taxon>rosids</taxon>
        <taxon>fabids</taxon>
        <taxon>Malpighiales</taxon>
        <taxon>Linaceae</taxon>
        <taxon>Linum</taxon>
    </lineage>
</organism>
<name>A0AAV0MZT8_9ROSI</name>
<accession>A0AAV0MZT8</accession>
<evidence type="ECO:0000313" key="2">
    <source>
        <dbReference type="Proteomes" id="UP001154282"/>
    </source>
</evidence>
<keyword evidence="2" id="KW-1185">Reference proteome</keyword>
<reference evidence="1" key="1">
    <citation type="submission" date="2022-08" db="EMBL/GenBank/DDBJ databases">
        <authorList>
            <person name="Gutierrez-Valencia J."/>
        </authorList>
    </citation>
    <scope>NUCLEOTIDE SEQUENCE</scope>
</reference>
<evidence type="ECO:0000313" key="1">
    <source>
        <dbReference type="EMBL" id="CAI0451778.1"/>
    </source>
</evidence>
<feature type="non-terminal residue" evidence="1">
    <location>
        <position position="1"/>
    </location>
</feature>